<organism evidence="2 3">
    <name type="scientific">Phytophthora pseudosyringae</name>
    <dbReference type="NCBI Taxonomy" id="221518"/>
    <lineage>
        <taxon>Eukaryota</taxon>
        <taxon>Sar</taxon>
        <taxon>Stramenopiles</taxon>
        <taxon>Oomycota</taxon>
        <taxon>Peronosporomycetes</taxon>
        <taxon>Peronosporales</taxon>
        <taxon>Peronosporaceae</taxon>
        <taxon>Phytophthora</taxon>
    </lineage>
</organism>
<evidence type="ECO:0000256" key="1">
    <source>
        <dbReference type="SAM" id="MobiDB-lite"/>
    </source>
</evidence>
<dbReference type="OrthoDB" id="10655963at2759"/>
<evidence type="ECO:0000313" key="3">
    <source>
        <dbReference type="Proteomes" id="UP000694044"/>
    </source>
</evidence>
<name>A0A8T1W2N6_9STRA</name>
<dbReference type="EMBL" id="JAGDFM010000104">
    <property type="protein sequence ID" value="KAG7386254.1"/>
    <property type="molecule type" value="Genomic_DNA"/>
</dbReference>
<sequence>MIPLPESGRGEEETESGEALRSGGNRVNADVGDNDAVLKQLFDGGDVRGVLDRPTVESDGVQNREADLVEMDATKIAQVSSAVCSSRPWSSRGRERGGRTGGVSSLGMLATIKQGAMASQPRRHKLSPDLELLHPVLLSLLEIISESDDTKRDLFQMQLRLTSSRQAKCSRTMRHAIRSQEMRTCSFKPLLPSGVFQ</sequence>
<gene>
    <name evidence="2" type="primary">ERCC6_1</name>
    <name evidence="2" type="ORF">PHYPSEUDO_000468</name>
</gene>
<accession>A0A8T1W2N6</accession>
<protein>
    <submittedName>
        <fullName evidence="2">DNA excision repair protein ERCC-6</fullName>
    </submittedName>
</protein>
<evidence type="ECO:0000313" key="2">
    <source>
        <dbReference type="EMBL" id="KAG7386254.1"/>
    </source>
</evidence>
<dbReference type="AlphaFoldDB" id="A0A8T1W2N6"/>
<comment type="caution">
    <text evidence="2">The sequence shown here is derived from an EMBL/GenBank/DDBJ whole genome shotgun (WGS) entry which is preliminary data.</text>
</comment>
<proteinExistence type="predicted"/>
<feature type="region of interest" description="Disordered" evidence="1">
    <location>
        <begin position="1"/>
        <end position="31"/>
    </location>
</feature>
<dbReference type="Proteomes" id="UP000694044">
    <property type="component" value="Unassembled WGS sequence"/>
</dbReference>
<reference evidence="2" key="1">
    <citation type="submission" date="2021-02" db="EMBL/GenBank/DDBJ databases">
        <authorList>
            <person name="Palmer J.M."/>
        </authorList>
    </citation>
    <scope>NUCLEOTIDE SEQUENCE</scope>
    <source>
        <strain evidence="2">SCRP734</strain>
    </source>
</reference>
<keyword evidence="3" id="KW-1185">Reference proteome</keyword>